<dbReference type="GO" id="GO:0005886">
    <property type="term" value="C:plasma membrane"/>
    <property type="evidence" value="ECO:0007669"/>
    <property type="project" value="UniProtKB-SubCell"/>
</dbReference>
<accession>A0A3B0ZQQ9</accession>
<evidence type="ECO:0000256" key="5">
    <source>
        <dbReference type="ARBA" id="ARBA00022692"/>
    </source>
</evidence>
<organism evidence="10">
    <name type="scientific">hydrothermal vent metagenome</name>
    <dbReference type="NCBI Taxonomy" id="652676"/>
    <lineage>
        <taxon>unclassified sequences</taxon>
        <taxon>metagenomes</taxon>
        <taxon>ecological metagenomes</taxon>
    </lineage>
</organism>
<reference evidence="10" key="1">
    <citation type="submission" date="2018-06" db="EMBL/GenBank/DDBJ databases">
        <authorList>
            <person name="Zhirakovskaya E."/>
        </authorList>
    </citation>
    <scope>NUCLEOTIDE SEQUENCE</scope>
</reference>
<feature type="transmembrane region" description="Helical" evidence="8">
    <location>
        <begin position="20"/>
        <end position="40"/>
    </location>
</feature>
<keyword evidence="4" id="KW-0997">Cell inner membrane</keyword>
<feature type="domain" description="General secretion pathway GspH" evidence="9">
    <location>
        <begin position="53"/>
        <end position="158"/>
    </location>
</feature>
<gene>
    <name evidence="10" type="ORF">MNBD_GAMMA21-1081</name>
</gene>
<keyword evidence="7 8" id="KW-0472">Membrane</keyword>
<dbReference type="GO" id="GO:0015628">
    <property type="term" value="P:protein secretion by the type II secretion system"/>
    <property type="evidence" value="ECO:0007669"/>
    <property type="project" value="InterPro"/>
</dbReference>
<protein>
    <recommendedName>
        <fullName evidence="9">General secretion pathway GspH domain-containing protein</fullName>
    </recommendedName>
</protein>
<dbReference type="NCBIfam" id="TIGR02532">
    <property type="entry name" value="IV_pilin_GFxxxE"/>
    <property type="match status" value="1"/>
</dbReference>
<dbReference type="InterPro" id="IPR045584">
    <property type="entry name" value="Pilin-like"/>
</dbReference>
<keyword evidence="2" id="KW-1003">Cell membrane</keyword>
<dbReference type="InterPro" id="IPR022346">
    <property type="entry name" value="T2SS_GspH"/>
</dbReference>
<evidence type="ECO:0000256" key="1">
    <source>
        <dbReference type="ARBA" id="ARBA00004377"/>
    </source>
</evidence>
<dbReference type="InterPro" id="IPR012902">
    <property type="entry name" value="N_methyl_site"/>
</dbReference>
<dbReference type="Gene3D" id="3.55.40.10">
    <property type="entry name" value="minor pseudopilin epsh domain"/>
    <property type="match status" value="1"/>
</dbReference>
<evidence type="ECO:0000256" key="2">
    <source>
        <dbReference type="ARBA" id="ARBA00022475"/>
    </source>
</evidence>
<keyword evidence="3" id="KW-0488">Methylation</keyword>
<dbReference type="SUPFAM" id="SSF54523">
    <property type="entry name" value="Pili subunits"/>
    <property type="match status" value="1"/>
</dbReference>
<evidence type="ECO:0000256" key="6">
    <source>
        <dbReference type="ARBA" id="ARBA00022989"/>
    </source>
</evidence>
<dbReference type="GO" id="GO:0015627">
    <property type="term" value="C:type II protein secretion system complex"/>
    <property type="evidence" value="ECO:0007669"/>
    <property type="project" value="InterPro"/>
</dbReference>
<evidence type="ECO:0000259" key="9">
    <source>
        <dbReference type="Pfam" id="PF12019"/>
    </source>
</evidence>
<proteinExistence type="predicted"/>
<dbReference type="EMBL" id="UOFR01000012">
    <property type="protein sequence ID" value="VAW91550.1"/>
    <property type="molecule type" value="Genomic_DNA"/>
</dbReference>
<evidence type="ECO:0000256" key="7">
    <source>
        <dbReference type="ARBA" id="ARBA00023136"/>
    </source>
</evidence>
<dbReference type="AlphaFoldDB" id="A0A3B0ZQQ9"/>
<sequence>MIKKLSITTNMNTMKGLTLIELMVTLAVVAILVAIGLPRLQGMSAGNRMASTINSLAADLALARSEAINRNRTFVITASGGWANGWIVSAPPMPSAPTPINNFSSRGPVPNGMTFVESGGLLTITYLNTGIRANTANLVFTLCATGKSSRIININATGRYTTSLGAICP</sequence>
<evidence type="ECO:0000256" key="8">
    <source>
        <dbReference type="SAM" id="Phobius"/>
    </source>
</evidence>
<comment type="subcellular location">
    <subcellularLocation>
        <location evidence="1">Cell inner membrane</location>
        <topology evidence="1">Single-pass membrane protein</topology>
    </subcellularLocation>
</comment>
<evidence type="ECO:0000256" key="3">
    <source>
        <dbReference type="ARBA" id="ARBA00022481"/>
    </source>
</evidence>
<dbReference type="PROSITE" id="PS00409">
    <property type="entry name" value="PROKAR_NTER_METHYL"/>
    <property type="match status" value="1"/>
</dbReference>
<keyword evidence="6 8" id="KW-1133">Transmembrane helix</keyword>
<keyword evidence="5 8" id="KW-0812">Transmembrane</keyword>
<dbReference type="Pfam" id="PF07963">
    <property type="entry name" value="N_methyl"/>
    <property type="match status" value="1"/>
</dbReference>
<dbReference type="Pfam" id="PF12019">
    <property type="entry name" value="GspH"/>
    <property type="match status" value="1"/>
</dbReference>
<name>A0A3B0ZQQ9_9ZZZZ</name>
<evidence type="ECO:0000256" key="4">
    <source>
        <dbReference type="ARBA" id="ARBA00022519"/>
    </source>
</evidence>
<evidence type="ECO:0000313" key="10">
    <source>
        <dbReference type="EMBL" id="VAW91550.1"/>
    </source>
</evidence>